<accession>A0A2T8F7I2</accession>
<dbReference type="InterPro" id="IPR005950">
    <property type="entry name" value="ModA"/>
</dbReference>
<evidence type="ECO:0000256" key="3">
    <source>
        <dbReference type="ARBA" id="ARBA00022729"/>
    </source>
</evidence>
<comment type="similarity">
    <text evidence="1">Belongs to the bacterial solute-binding protein ModA family.</text>
</comment>
<evidence type="ECO:0000313" key="5">
    <source>
        <dbReference type="EMBL" id="PVG81627.1"/>
    </source>
</evidence>
<dbReference type="Pfam" id="PF13531">
    <property type="entry name" value="SBP_bac_11"/>
    <property type="match status" value="1"/>
</dbReference>
<keyword evidence="3" id="KW-0732">Signal</keyword>
<feature type="compositionally biased region" description="Basic residues" evidence="4">
    <location>
        <begin position="126"/>
        <end position="135"/>
    </location>
</feature>
<dbReference type="InterPro" id="IPR050682">
    <property type="entry name" value="ModA/WtpA"/>
</dbReference>
<name>A0A2T8F7I2_9ACTN</name>
<keyword evidence="2" id="KW-0479">Metal-binding</keyword>
<evidence type="ECO:0000256" key="1">
    <source>
        <dbReference type="ARBA" id="ARBA00009175"/>
    </source>
</evidence>
<dbReference type="PANTHER" id="PTHR30632:SF0">
    <property type="entry name" value="SULFATE-BINDING PROTEIN"/>
    <property type="match status" value="1"/>
</dbReference>
<feature type="compositionally biased region" description="Basic and acidic residues" evidence="4">
    <location>
        <begin position="103"/>
        <end position="113"/>
    </location>
</feature>
<dbReference type="NCBIfam" id="TIGR01256">
    <property type="entry name" value="modA"/>
    <property type="match status" value="1"/>
</dbReference>
<dbReference type="SUPFAM" id="SSF53850">
    <property type="entry name" value="Periplasmic binding protein-like II"/>
    <property type="match status" value="1"/>
</dbReference>
<feature type="compositionally biased region" description="Basic residues" evidence="4">
    <location>
        <begin position="54"/>
        <end position="68"/>
    </location>
</feature>
<evidence type="ECO:0000256" key="4">
    <source>
        <dbReference type="SAM" id="MobiDB-lite"/>
    </source>
</evidence>
<dbReference type="AlphaFoldDB" id="A0A2T8F7I2"/>
<feature type="compositionally biased region" description="Basic residues" evidence="4">
    <location>
        <begin position="27"/>
        <end position="41"/>
    </location>
</feature>
<dbReference type="Proteomes" id="UP000246018">
    <property type="component" value="Unassembled WGS sequence"/>
</dbReference>
<feature type="region of interest" description="Disordered" evidence="4">
    <location>
        <begin position="1"/>
        <end position="142"/>
    </location>
</feature>
<dbReference type="Gene3D" id="3.40.190.10">
    <property type="entry name" value="Periplasmic binding protein-like II"/>
    <property type="match status" value="2"/>
</dbReference>
<dbReference type="OrthoDB" id="9785015at2"/>
<dbReference type="PANTHER" id="PTHR30632">
    <property type="entry name" value="MOLYBDATE-BINDING PERIPLASMIC PROTEIN"/>
    <property type="match status" value="1"/>
</dbReference>
<dbReference type="GO" id="GO:0015689">
    <property type="term" value="P:molybdate ion transport"/>
    <property type="evidence" value="ECO:0007669"/>
    <property type="project" value="InterPro"/>
</dbReference>
<organism evidence="5 6">
    <name type="scientific">Nocardioides gansuensis</name>
    <dbReference type="NCBI Taxonomy" id="2138300"/>
    <lineage>
        <taxon>Bacteria</taxon>
        <taxon>Bacillati</taxon>
        <taxon>Actinomycetota</taxon>
        <taxon>Actinomycetes</taxon>
        <taxon>Propionibacteriales</taxon>
        <taxon>Nocardioidaceae</taxon>
        <taxon>Nocardioides</taxon>
    </lineage>
</organism>
<dbReference type="GO" id="GO:0030973">
    <property type="term" value="F:molybdate ion binding"/>
    <property type="evidence" value="ECO:0007669"/>
    <property type="project" value="TreeGrafter"/>
</dbReference>
<comment type="caution">
    <text evidence="5">The sequence shown here is derived from an EMBL/GenBank/DDBJ whole genome shotgun (WGS) entry which is preliminary data.</text>
</comment>
<sequence length="400" mass="41523">MRRCADSLGKGSADAAGCRHAQVPVRGSRRAARRERRHRTALGRGRPPAGPASRRARACARGRRRPGGLRRVAGPRARPGPDPGQCRERPQPARRHRHPGQARPRDEPGRDGLRPLPPHLPDEHRCRGRARPRAGRARDCVGQVHQRRRGGAVRLLAALALVLPLAACGGGDQGKGDAGQLTVLAAASLTGTFTELAEEFEDRHPGVEVELAFGSSTTLAQQVAEGAPGDVLATADLAAMDLAGDAVDTDATVRGFVRNALVLVTPPDDPAGIDGLDDLAGEDVDYVVCVDTAPCGRVAAAVLAEAGVTTDPASEEVDVKAVLARVTAGEADAGLVYATDAVAAGDAVRRVDLPELAAATTDYAIAPLADGDSDLAADFLDLIASDEGRGVLEDAGFVVP</sequence>
<gene>
    <name evidence="5" type="primary">modA</name>
    <name evidence="5" type="ORF">DDE18_16625</name>
</gene>
<protein>
    <submittedName>
        <fullName evidence="5">Molybdate ABC transporter substrate-binding protein</fullName>
    </submittedName>
</protein>
<reference evidence="5 6" key="1">
    <citation type="submission" date="2018-04" db="EMBL/GenBank/DDBJ databases">
        <title>Genome of Nocardioides gansuensis WSJ-1.</title>
        <authorList>
            <person name="Wu S."/>
            <person name="Wang G."/>
        </authorList>
    </citation>
    <scope>NUCLEOTIDE SEQUENCE [LARGE SCALE GENOMIC DNA]</scope>
    <source>
        <strain evidence="5 6">WSJ-1</strain>
    </source>
</reference>
<proteinExistence type="inferred from homology"/>
<evidence type="ECO:0000313" key="6">
    <source>
        <dbReference type="Proteomes" id="UP000246018"/>
    </source>
</evidence>
<evidence type="ECO:0000256" key="2">
    <source>
        <dbReference type="ARBA" id="ARBA00022723"/>
    </source>
</evidence>
<keyword evidence="6" id="KW-1185">Reference proteome</keyword>
<feature type="compositionally biased region" description="Low complexity" evidence="4">
    <location>
        <begin position="42"/>
        <end position="53"/>
    </location>
</feature>
<dbReference type="GO" id="GO:0046872">
    <property type="term" value="F:metal ion binding"/>
    <property type="evidence" value="ECO:0007669"/>
    <property type="project" value="UniProtKB-KW"/>
</dbReference>
<dbReference type="EMBL" id="QDGZ01000007">
    <property type="protein sequence ID" value="PVG81627.1"/>
    <property type="molecule type" value="Genomic_DNA"/>
</dbReference>